<evidence type="ECO:0000256" key="1">
    <source>
        <dbReference type="ARBA" id="ARBA00005928"/>
    </source>
</evidence>
<name>A0ABN7BFH8_9HEMI</name>
<evidence type="ECO:0000259" key="6">
    <source>
        <dbReference type="Pfam" id="PF07993"/>
    </source>
</evidence>
<protein>
    <recommendedName>
        <fullName evidence="4">Fatty acyl-CoA reductase</fullName>
        <ecNumber evidence="4">1.2.1.84</ecNumber>
    </recommendedName>
</protein>
<comment type="function">
    <text evidence="4">Catalyzes the reduction of fatty acyl-CoA to fatty alcohols.</text>
</comment>
<evidence type="ECO:0000256" key="2">
    <source>
        <dbReference type="ARBA" id="ARBA00022516"/>
    </source>
</evidence>
<dbReference type="EMBL" id="AP028923">
    <property type="protein sequence ID" value="BET03107.1"/>
    <property type="molecule type" value="Genomic_DNA"/>
</dbReference>
<evidence type="ECO:0000313" key="8">
    <source>
        <dbReference type="Proteomes" id="UP001307889"/>
    </source>
</evidence>
<dbReference type="EC" id="1.2.1.84" evidence="4"/>
<dbReference type="Gene3D" id="3.40.50.720">
    <property type="entry name" value="NAD(P)-binding Rossmann-like Domain"/>
    <property type="match status" value="1"/>
</dbReference>
<organism evidence="7 8">
    <name type="scientific">Nesidiocoris tenuis</name>
    <dbReference type="NCBI Taxonomy" id="355587"/>
    <lineage>
        <taxon>Eukaryota</taxon>
        <taxon>Metazoa</taxon>
        <taxon>Ecdysozoa</taxon>
        <taxon>Arthropoda</taxon>
        <taxon>Hexapoda</taxon>
        <taxon>Insecta</taxon>
        <taxon>Pterygota</taxon>
        <taxon>Neoptera</taxon>
        <taxon>Paraneoptera</taxon>
        <taxon>Hemiptera</taxon>
        <taxon>Heteroptera</taxon>
        <taxon>Panheteroptera</taxon>
        <taxon>Cimicomorpha</taxon>
        <taxon>Miridae</taxon>
        <taxon>Dicyphina</taxon>
        <taxon>Nesidiocoris</taxon>
    </lineage>
</organism>
<evidence type="ECO:0000256" key="4">
    <source>
        <dbReference type="RuleBase" id="RU363097"/>
    </source>
</evidence>
<dbReference type="CDD" id="cd05236">
    <property type="entry name" value="FAR-N_SDR_e"/>
    <property type="match status" value="1"/>
</dbReference>
<dbReference type="Proteomes" id="UP001307889">
    <property type="component" value="Chromosome 15"/>
</dbReference>
<feature type="domain" description="Fatty acyl-CoA reductase C-terminal" evidence="5">
    <location>
        <begin position="363"/>
        <end position="453"/>
    </location>
</feature>
<evidence type="ECO:0000256" key="3">
    <source>
        <dbReference type="ARBA" id="ARBA00023098"/>
    </source>
</evidence>
<dbReference type="Pfam" id="PF03015">
    <property type="entry name" value="Sterile"/>
    <property type="match status" value="1"/>
</dbReference>
<dbReference type="PANTHER" id="PTHR11011:SF24">
    <property type="entry name" value="FATTY ACYL-COA REDUCTASE"/>
    <property type="match status" value="1"/>
</dbReference>
<reference evidence="7 8" key="1">
    <citation type="submission" date="2023-09" db="EMBL/GenBank/DDBJ databases">
        <title>Nesidiocoris tenuis whole genome shotgun sequence.</title>
        <authorList>
            <person name="Shibata T."/>
            <person name="Shimoda M."/>
            <person name="Kobayashi T."/>
            <person name="Uehara T."/>
        </authorList>
    </citation>
    <scope>NUCLEOTIDE SEQUENCE [LARGE SCALE GENOMIC DNA]</scope>
    <source>
        <strain evidence="7 8">Japan</strain>
    </source>
</reference>
<keyword evidence="8" id="KW-1185">Reference proteome</keyword>
<keyword evidence="4" id="KW-1133">Transmembrane helix</keyword>
<proteinExistence type="inferred from homology"/>
<feature type="domain" description="Thioester reductase (TE)" evidence="6">
    <location>
        <begin position="14"/>
        <end position="286"/>
    </location>
</feature>
<dbReference type="InterPro" id="IPR026055">
    <property type="entry name" value="FAR"/>
</dbReference>
<keyword evidence="4" id="KW-0521">NADP</keyword>
<accession>A0ABN7BFH8</accession>
<sequence>MLIPKYFEGKCVLITGATGFMGKALVEKLLRSCPNVCKIYVVIRTKKGQAPHERWAAITELPLFDELKSKRPEALKKVQPIPGESTIDHFGISEEHRKELIENVNIIYHVAASIRFTEDLPSAVLLNVKSTYTMLEMAKQMKQFECFVHVSTAYSNIEKVGQEIKEQVYDAHLDWRDMLRLSEDPVTADLLPSLQSKIMNGHANTYTLTKRLSEDTVREYSQYFPVVIMRPALVIATTEDPFPGWLDGHNALTQFADSVRCGLVRVVNTDPTKSIQLISLDLSIKAFLIATWNVHRKGMKSGVDVYCTSLGDANEGVCLSWGLLQKHGVEIAADLPAERQLWHPFCLLIRNPILLAVAFFFLQVIPAILLDIRAKIRGDNSKFLRLTARLYKALTGPLHDFSGMDFKFSRVNYKSLDGLLNQEDRPAFSIDQTNIDPIELYKLNAYGMVKYAVGEDFAPDALQKRKKRYAM</sequence>
<dbReference type="InterPro" id="IPR013120">
    <property type="entry name" value="FAR_NAD-bd"/>
</dbReference>
<comment type="catalytic activity">
    <reaction evidence="4">
        <text>a long-chain fatty acyl-CoA + 2 NADPH + 2 H(+) = a long-chain primary fatty alcohol + 2 NADP(+) + CoA</text>
        <dbReference type="Rhea" id="RHEA:52716"/>
        <dbReference type="ChEBI" id="CHEBI:15378"/>
        <dbReference type="ChEBI" id="CHEBI:57287"/>
        <dbReference type="ChEBI" id="CHEBI:57783"/>
        <dbReference type="ChEBI" id="CHEBI:58349"/>
        <dbReference type="ChEBI" id="CHEBI:77396"/>
        <dbReference type="ChEBI" id="CHEBI:83139"/>
        <dbReference type="EC" id="1.2.1.84"/>
    </reaction>
</comment>
<dbReference type="InterPro" id="IPR036291">
    <property type="entry name" value="NAD(P)-bd_dom_sf"/>
</dbReference>
<comment type="similarity">
    <text evidence="1 4">Belongs to the fatty acyl-CoA reductase family.</text>
</comment>
<evidence type="ECO:0000313" key="7">
    <source>
        <dbReference type="EMBL" id="BET03107.1"/>
    </source>
</evidence>
<keyword evidence="3 4" id="KW-0443">Lipid metabolism</keyword>
<keyword evidence="4" id="KW-0560">Oxidoreductase</keyword>
<dbReference type="Pfam" id="PF07993">
    <property type="entry name" value="NAD_binding_4"/>
    <property type="match status" value="1"/>
</dbReference>
<keyword evidence="2 4" id="KW-0444">Lipid biosynthesis</keyword>
<dbReference type="InterPro" id="IPR033640">
    <property type="entry name" value="FAR_C"/>
</dbReference>
<keyword evidence="4" id="KW-0472">Membrane</keyword>
<evidence type="ECO:0000259" key="5">
    <source>
        <dbReference type="Pfam" id="PF03015"/>
    </source>
</evidence>
<gene>
    <name evidence="7" type="ORF">NTJ_15925</name>
</gene>
<dbReference type="SUPFAM" id="SSF51735">
    <property type="entry name" value="NAD(P)-binding Rossmann-fold domains"/>
    <property type="match status" value="1"/>
</dbReference>
<feature type="transmembrane region" description="Helical" evidence="4">
    <location>
        <begin position="353"/>
        <end position="372"/>
    </location>
</feature>
<keyword evidence="4" id="KW-0812">Transmembrane</keyword>
<dbReference type="PANTHER" id="PTHR11011">
    <property type="entry name" value="MALE STERILITY PROTEIN 2-RELATED"/>
    <property type="match status" value="1"/>
</dbReference>